<evidence type="ECO:0000256" key="4">
    <source>
        <dbReference type="SAM" id="MobiDB-lite"/>
    </source>
</evidence>
<keyword evidence="2" id="KW-0677">Repeat</keyword>
<dbReference type="InterPro" id="IPR050216">
    <property type="entry name" value="LRR_domain-containing"/>
</dbReference>
<dbReference type="GO" id="GO:0005737">
    <property type="term" value="C:cytoplasm"/>
    <property type="evidence" value="ECO:0007669"/>
    <property type="project" value="TreeGrafter"/>
</dbReference>
<keyword evidence="3" id="KW-0175">Coiled coil</keyword>
<dbReference type="Pfam" id="PF13855">
    <property type="entry name" value="LRR_8"/>
    <property type="match status" value="1"/>
</dbReference>
<evidence type="ECO:0000256" key="3">
    <source>
        <dbReference type="SAM" id="Coils"/>
    </source>
</evidence>
<dbReference type="KEGG" id="lak:106162310"/>
<feature type="region of interest" description="Disordered" evidence="4">
    <location>
        <begin position="1"/>
        <end position="21"/>
    </location>
</feature>
<proteinExistence type="predicted"/>
<sequence>MNPSTQDYVHSSDMSESDMSSVDHLVGSKKCQMNGDVGLDLQINGDMDLSARTKIDNQRNEDLVTRLIQQCAESGAQFIDLSRKGLKQIPSELLQLNHLEYIYLEGNQLCHIPENFFECFPRLKWLDLRHNYIVNIPSAYIGSHQNLRNLLLEHNELKSLPLELGLVMSLNGLNINNNPLEFPPAEVIEKGTHDILTYLRELLFAKSQGLPLNTDLRLDKLTIHEENESSSSSRSVEEFKSLPSSKSSKHRGSVQHSDSETFGPVPQTAALHKPKSYEEFKQQQIEKYKKAGALGMVERKEGKRVKKKKKPVELAKYPSPPSIDLIQQKAREERKLAKHREFNEKTDAILQRRKDIAQLKEWRDETKKLKEKKYMESVRKGTKDFLDPVKQAPFGIDEEHIKVPTNEERIKHDVREKHERIRRAITPNTRQKLEEERIQRDRELEKKIKAHVFEMQERRKKPKGTPNEEMEAARKELAIAEELKKELAQRKKALEYRFKAFTADFYASSAKGPRARITF</sequence>
<evidence type="ECO:0000256" key="1">
    <source>
        <dbReference type="ARBA" id="ARBA00022614"/>
    </source>
</evidence>
<evidence type="ECO:0000313" key="6">
    <source>
        <dbReference type="RefSeq" id="XP_013395027.1"/>
    </source>
</evidence>
<dbReference type="InterPro" id="IPR032675">
    <property type="entry name" value="LRR_dom_sf"/>
</dbReference>
<dbReference type="PROSITE" id="PS51450">
    <property type="entry name" value="LRR"/>
    <property type="match status" value="1"/>
</dbReference>
<feature type="region of interest" description="Disordered" evidence="4">
    <location>
        <begin position="397"/>
        <end position="437"/>
    </location>
</feature>
<dbReference type="PANTHER" id="PTHR48051:SF35">
    <property type="entry name" value="LEUCINE-RICH REPEAT-CONTAINING PROTEIN 27"/>
    <property type="match status" value="1"/>
</dbReference>
<name>A0A1S3I9U1_LINAN</name>
<dbReference type="SUPFAM" id="SSF52058">
    <property type="entry name" value="L domain-like"/>
    <property type="match status" value="1"/>
</dbReference>
<dbReference type="RefSeq" id="XP_013395027.1">
    <property type="nucleotide sequence ID" value="XM_013539573.2"/>
</dbReference>
<dbReference type="PANTHER" id="PTHR48051">
    <property type="match status" value="1"/>
</dbReference>
<reference evidence="6" key="1">
    <citation type="submission" date="2025-08" db="UniProtKB">
        <authorList>
            <consortium name="RefSeq"/>
        </authorList>
    </citation>
    <scope>IDENTIFICATION</scope>
    <source>
        <tissue evidence="6">Gonads</tissue>
    </source>
</reference>
<dbReference type="OrthoDB" id="2021138at2759"/>
<dbReference type="SMART" id="SM00369">
    <property type="entry name" value="LRR_TYP"/>
    <property type="match status" value="3"/>
</dbReference>
<dbReference type="InterPro" id="IPR001611">
    <property type="entry name" value="Leu-rich_rpt"/>
</dbReference>
<feature type="region of interest" description="Disordered" evidence="4">
    <location>
        <begin position="225"/>
        <end position="275"/>
    </location>
</feature>
<dbReference type="Proteomes" id="UP000085678">
    <property type="component" value="Unplaced"/>
</dbReference>
<dbReference type="InParanoid" id="A0A1S3I9U1"/>
<keyword evidence="1" id="KW-0433">Leucine-rich repeat</keyword>
<dbReference type="AlphaFoldDB" id="A0A1S3I9U1"/>
<evidence type="ECO:0000256" key="2">
    <source>
        <dbReference type="ARBA" id="ARBA00022737"/>
    </source>
</evidence>
<feature type="compositionally biased region" description="Low complexity" evidence="4">
    <location>
        <begin position="11"/>
        <end position="20"/>
    </location>
</feature>
<feature type="coiled-coil region" evidence="3">
    <location>
        <begin position="470"/>
        <end position="497"/>
    </location>
</feature>
<feature type="compositionally biased region" description="Basic and acidic residues" evidence="4">
    <location>
        <begin position="397"/>
        <end position="419"/>
    </location>
</feature>
<dbReference type="GeneID" id="106162310"/>
<dbReference type="Gene3D" id="3.80.10.10">
    <property type="entry name" value="Ribonuclease Inhibitor"/>
    <property type="match status" value="1"/>
</dbReference>
<protein>
    <submittedName>
        <fullName evidence="6">Leucine-rich repeat-containing protein 27 isoform X1</fullName>
    </submittedName>
</protein>
<accession>A0A1S3I9U1</accession>
<organism evidence="5 6">
    <name type="scientific">Lingula anatina</name>
    <name type="common">Brachiopod</name>
    <name type="synonym">Lingula unguis</name>
    <dbReference type="NCBI Taxonomy" id="7574"/>
    <lineage>
        <taxon>Eukaryota</taxon>
        <taxon>Metazoa</taxon>
        <taxon>Spiralia</taxon>
        <taxon>Lophotrochozoa</taxon>
        <taxon>Brachiopoda</taxon>
        <taxon>Linguliformea</taxon>
        <taxon>Lingulata</taxon>
        <taxon>Lingulida</taxon>
        <taxon>Linguloidea</taxon>
        <taxon>Lingulidae</taxon>
        <taxon>Lingula</taxon>
    </lineage>
</organism>
<dbReference type="STRING" id="7574.A0A1S3I9U1"/>
<dbReference type="OMA" id="MIPKDFF"/>
<gene>
    <name evidence="6" type="primary">LOC106162310</name>
</gene>
<keyword evidence="5" id="KW-1185">Reference proteome</keyword>
<dbReference type="InterPro" id="IPR003591">
    <property type="entry name" value="Leu-rich_rpt_typical-subtyp"/>
</dbReference>
<evidence type="ECO:0000313" key="5">
    <source>
        <dbReference type="Proteomes" id="UP000085678"/>
    </source>
</evidence>